<dbReference type="Proteomes" id="UP001595846">
    <property type="component" value="Unassembled WGS sequence"/>
</dbReference>
<dbReference type="InterPro" id="IPR002831">
    <property type="entry name" value="Tscrpt_reg_TrmB_N"/>
</dbReference>
<protein>
    <submittedName>
        <fullName evidence="3">Helix-turn-helix domain-containing protein</fullName>
    </submittedName>
</protein>
<organism evidence="3 4">
    <name type="scientific">Halovivax cerinus</name>
    <dbReference type="NCBI Taxonomy" id="1487865"/>
    <lineage>
        <taxon>Archaea</taxon>
        <taxon>Methanobacteriati</taxon>
        <taxon>Methanobacteriota</taxon>
        <taxon>Stenosarchaea group</taxon>
        <taxon>Halobacteria</taxon>
        <taxon>Halobacteriales</taxon>
        <taxon>Natrialbaceae</taxon>
        <taxon>Halovivax</taxon>
    </lineage>
</organism>
<dbReference type="InterPro" id="IPR036388">
    <property type="entry name" value="WH-like_DNA-bd_sf"/>
</dbReference>
<dbReference type="Pfam" id="PF01978">
    <property type="entry name" value="TrmB"/>
    <property type="match status" value="1"/>
</dbReference>
<accession>A0ABD5NM14</accession>
<dbReference type="Gene3D" id="1.10.10.10">
    <property type="entry name" value="Winged helix-like DNA-binding domain superfamily/Winged helix DNA-binding domain"/>
    <property type="match status" value="1"/>
</dbReference>
<proteinExistence type="predicted"/>
<sequence>MPISIDEFDTHDPTHRETNAQRVVRFLVENRDKAYKAVEIAEATNVDRNSIHPVLNRLEERGLVRHREPYWAIGDLEAVRDAMVFSSAAALLDETVGSESRAEWLRASESEDTERP</sequence>
<feature type="compositionally biased region" description="Basic and acidic residues" evidence="1">
    <location>
        <begin position="100"/>
        <end position="116"/>
    </location>
</feature>
<dbReference type="RefSeq" id="WP_256530617.1">
    <property type="nucleotide sequence ID" value="NZ_CP101824.1"/>
</dbReference>
<dbReference type="GeneID" id="73903308"/>
<dbReference type="AlphaFoldDB" id="A0ABD5NM14"/>
<gene>
    <name evidence="3" type="ORF">ACFOUR_06020</name>
</gene>
<dbReference type="InterPro" id="IPR036390">
    <property type="entry name" value="WH_DNA-bd_sf"/>
</dbReference>
<reference evidence="3 4" key="1">
    <citation type="journal article" date="2019" name="Int. J. Syst. Evol. Microbiol.">
        <title>The Global Catalogue of Microorganisms (GCM) 10K type strain sequencing project: providing services to taxonomists for standard genome sequencing and annotation.</title>
        <authorList>
            <consortium name="The Broad Institute Genomics Platform"/>
            <consortium name="The Broad Institute Genome Sequencing Center for Infectious Disease"/>
            <person name="Wu L."/>
            <person name="Ma J."/>
        </authorList>
    </citation>
    <scope>NUCLEOTIDE SEQUENCE [LARGE SCALE GENOMIC DNA]</scope>
    <source>
        <strain evidence="3 4">IBRC-M 10256</strain>
    </source>
</reference>
<evidence type="ECO:0000259" key="2">
    <source>
        <dbReference type="Pfam" id="PF01978"/>
    </source>
</evidence>
<comment type="caution">
    <text evidence="3">The sequence shown here is derived from an EMBL/GenBank/DDBJ whole genome shotgun (WGS) entry which is preliminary data.</text>
</comment>
<dbReference type="SUPFAM" id="SSF46785">
    <property type="entry name" value="Winged helix' DNA-binding domain"/>
    <property type="match status" value="1"/>
</dbReference>
<feature type="domain" description="Transcription regulator TrmB N-terminal" evidence="2">
    <location>
        <begin position="34"/>
        <end position="67"/>
    </location>
</feature>
<evidence type="ECO:0000313" key="4">
    <source>
        <dbReference type="Proteomes" id="UP001595846"/>
    </source>
</evidence>
<feature type="region of interest" description="Disordered" evidence="1">
    <location>
        <begin position="96"/>
        <end position="116"/>
    </location>
</feature>
<keyword evidence="4" id="KW-1185">Reference proteome</keyword>
<evidence type="ECO:0000256" key="1">
    <source>
        <dbReference type="SAM" id="MobiDB-lite"/>
    </source>
</evidence>
<evidence type="ECO:0000313" key="3">
    <source>
        <dbReference type="EMBL" id="MFC3957927.1"/>
    </source>
</evidence>
<dbReference type="EMBL" id="JBHSAQ010000002">
    <property type="protein sequence ID" value="MFC3957927.1"/>
    <property type="molecule type" value="Genomic_DNA"/>
</dbReference>
<name>A0ABD5NM14_9EURY</name>